<feature type="repeat" description="WD" evidence="4">
    <location>
        <begin position="211"/>
        <end position="242"/>
    </location>
</feature>
<evidence type="ECO:0000256" key="3">
    <source>
        <dbReference type="ARBA" id="ARBA00022737"/>
    </source>
</evidence>
<dbReference type="SUPFAM" id="SSF50978">
    <property type="entry name" value="WD40 repeat-like"/>
    <property type="match status" value="1"/>
</dbReference>
<dbReference type="InterPro" id="IPR036322">
    <property type="entry name" value="WD40_repeat_dom_sf"/>
</dbReference>
<organism evidence="6 7">
    <name type="scientific">Brachionus calyciflorus</name>
    <dbReference type="NCBI Taxonomy" id="104777"/>
    <lineage>
        <taxon>Eukaryota</taxon>
        <taxon>Metazoa</taxon>
        <taxon>Spiralia</taxon>
        <taxon>Gnathifera</taxon>
        <taxon>Rotifera</taxon>
        <taxon>Eurotatoria</taxon>
        <taxon>Monogononta</taxon>
        <taxon>Pseudotrocha</taxon>
        <taxon>Ploima</taxon>
        <taxon>Brachionidae</taxon>
        <taxon>Brachionus</taxon>
    </lineage>
</organism>
<dbReference type="OrthoDB" id="400at2759"/>
<dbReference type="PROSITE" id="PS00678">
    <property type="entry name" value="WD_REPEATS_1"/>
    <property type="match status" value="1"/>
</dbReference>
<gene>
    <name evidence="6" type="ORF">OXX778_LOCUS15414</name>
</gene>
<dbReference type="InterPro" id="IPR015943">
    <property type="entry name" value="WD40/YVTN_repeat-like_dom_sf"/>
</dbReference>
<dbReference type="SMART" id="SM00320">
    <property type="entry name" value="WD40"/>
    <property type="match status" value="6"/>
</dbReference>
<dbReference type="GO" id="GO:0032956">
    <property type="term" value="P:regulation of actin cytoskeleton organization"/>
    <property type="evidence" value="ECO:0007669"/>
    <property type="project" value="TreeGrafter"/>
</dbReference>
<comment type="subunit">
    <text evidence="5">Part of TORC1 complex. Part of the TORC2 complex.</text>
</comment>
<name>A0A814FC89_9BILA</name>
<evidence type="ECO:0000313" key="6">
    <source>
        <dbReference type="EMBL" id="CAF0980886.1"/>
    </source>
</evidence>
<comment type="function">
    <text evidence="5">Subunit of TORC1 and TORC2, which regulate cell growth and survival in response to nutrient and hormonal signals.</text>
</comment>
<evidence type="ECO:0000256" key="1">
    <source>
        <dbReference type="ARBA" id="ARBA00009890"/>
    </source>
</evidence>
<comment type="subcellular location">
    <subcellularLocation>
        <location evidence="5">Cytoplasm</location>
    </subcellularLocation>
</comment>
<accession>A0A814FC89</accession>
<evidence type="ECO:0000313" key="7">
    <source>
        <dbReference type="Proteomes" id="UP000663879"/>
    </source>
</evidence>
<protein>
    <recommendedName>
        <fullName evidence="5">Target of rapamycin complex subunit lst8</fullName>
        <shortName evidence="5">TORC subunit lst8</shortName>
    </recommendedName>
</protein>
<dbReference type="Pfam" id="PF00400">
    <property type="entry name" value="WD40"/>
    <property type="match status" value="4"/>
</dbReference>
<proteinExistence type="inferred from homology"/>
<dbReference type="GO" id="GO:0005737">
    <property type="term" value="C:cytoplasm"/>
    <property type="evidence" value="ECO:0007669"/>
    <property type="project" value="UniProtKB-SubCell"/>
</dbReference>
<reference evidence="6" key="1">
    <citation type="submission" date="2021-02" db="EMBL/GenBank/DDBJ databases">
        <authorList>
            <person name="Nowell W R."/>
        </authorList>
    </citation>
    <scope>NUCLEOTIDE SEQUENCE</scope>
    <source>
        <strain evidence="6">Ploen Becks lab</strain>
    </source>
</reference>
<keyword evidence="2 4" id="KW-0853">WD repeat</keyword>
<dbReference type="GO" id="GO:0031931">
    <property type="term" value="C:TORC1 complex"/>
    <property type="evidence" value="ECO:0007669"/>
    <property type="project" value="UniProtKB-UniRule"/>
</dbReference>
<keyword evidence="7" id="KW-1185">Reference proteome</keyword>
<dbReference type="InterPro" id="IPR037588">
    <property type="entry name" value="MLST8"/>
</dbReference>
<dbReference type="InterPro" id="IPR001680">
    <property type="entry name" value="WD40_rpt"/>
</dbReference>
<evidence type="ECO:0000256" key="5">
    <source>
        <dbReference type="RuleBase" id="RU369068"/>
    </source>
</evidence>
<dbReference type="Proteomes" id="UP000663879">
    <property type="component" value="Unassembled WGS sequence"/>
</dbReference>
<feature type="repeat" description="WD" evidence="4">
    <location>
        <begin position="76"/>
        <end position="117"/>
    </location>
</feature>
<dbReference type="PANTHER" id="PTHR19842:SF0">
    <property type="entry name" value="TARGET OF RAPAMYCIN COMPLEX SUBUNIT LST8"/>
    <property type="match status" value="1"/>
</dbReference>
<sequence length="319" mass="36126">MNKAMNHVLFATAGYDHSIRLWYPHNAICYKMLQHNESQVNCMAFHPNRSLLASGGYQQVCIFDTQSSTQNLIVNLDGVVKNTIAIGFKDKGTCMYTAGENKTIKLWDIRSMKCSSEFVHSMPITALALHPNQIDFIYGDDNGDMFRWDTRTAQSEKLEMPEESKSTIRSISINQEGTMMAAVNNDGHCFYWLMSGGHDDQPPNLRRCTVNQVHKRYALKCLFSPDSTLLATSSADGTAKIWRTVDFSLESECKEPKDPKQQISSSKWIWDLAFTCDSEYLFTASSDKIARLWTVKTGEIKKDFIGHQKPIVCLAFSDI</sequence>
<keyword evidence="5" id="KW-0963">Cytoplasm</keyword>
<feature type="repeat" description="WD" evidence="4">
    <location>
        <begin position="269"/>
        <end position="303"/>
    </location>
</feature>
<dbReference type="GO" id="GO:0031932">
    <property type="term" value="C:TORC2 complex"/>
    <property type="evidence" value="ECO:0007669"/>
    <property type="project" value="UniProtKB-UniRule"/>
</dbReference>
<dbReference type="EMBL" id="CAJNOC010003399">
    <property type="protein sequence ID" value="CAF0980886.1"/>
    <property type="molecule type" value="Genomic_DNA"/>
</dbReference>
<dbReference type="InterPro" id="IPR019775">
    <property type="entry name" value="WD40_repeat_CS"/>
</dbReference>
<dbReference type="PROSITE" id="PS50294">
    <property type="entry name" value="WD_REPEATS_REGION"/>
    <property type="match status" value="1"/>
</dbReference>
<dbReference type="PROSITE" id="PS50082">
    <property type="entry name" value="WD_REPEATS_2"/>
    <property type="match status" value="3"/>
</dbReference>
<dbReference type="PANTHER" id="PTHR19842">
    <property type="entry name" value="G BETA-LIKE PROTEIN GBL"/>
    <property type="match status" value="1"/>
</dbReference>
<comment type="similarity">
    <text evidence="1 5">Belongs to the WD repeat LST8 family.</text>
</comment>
<evidence type="ECO:0000256" key="2">
    <source>
        <dbReference type="ARBA" id="ARBA00022574"/>
    </source>
</evidence>
<comment type="caution">
    <text evidence="6">The sequence shown here is derived from an EMBL/GenBank/DDBJ whole genome shotgun (WGS) entry which is preliminary data.</text>
</comment>
<dbReference type="GO" id="GO:0031929">
    <property type="term" value="P:TOR signaling"/>
    <property type="evidence" value="ECO:0007669"/>
    <property type="project" value="UniProtKB-UniRule"/>
</dbReference>
<evidence type="ECO:0000256" key="4">
    <source>
        <dbReference type="PROSITE-ProRule" id="PRU00221"/>
    </source>
</evidence>
<keyword evidence="3 5" id="KW-0677">Repeat</keyword>
<dbReference type="Gene3D" id="2.130.10.10">
    <property type="entry name" value="YVTN repeat-like/Quinoprotein amine dehydrogenase"/>
    <property type="match status" value="1"/>
</dbReference>
<dbReference type="AlphaFoldDB" id="A0A814FC89"/>